<evidence type="ECO:0000256" key="2">
    <source>
        <dbReference type="ARBA" id="ARBA00022679"/>
    </source>
</evidence>
<dbReference type="RefSeq" id="WP_104847842.1">
    <property type="nucleotide sequence ID" value="NZ_PKOZ01000001.1"/>
</dbReference>
<dbReference type="Proteomes" id="UP000239663">
    <property type="component" value="Unassembled WGS sequence"/>
</dbReference>
<evidence type="ECO:0000256" key="1">
    <source>
        <dbReference type="ARBA" id="ARBA00010688"/>
    </source>
</evidence>
<dbReference type="CDD" id="cd01166">
    <property type="entry name" value="KdgK"/>
    <property type="match status" value="1"/>
</dbReference>
<dbReference type="PANTHER" id="PTHR43320">
    <property type="entry name" value="SUGAR KINASE"/>
    <property type="match status" value="1"/>
</dbReference>
<protein>
    <recommendedName>
        <fullName evidence="4">Carbohydrate kinase PfkB domain-containing protein</fullName>
    </recommendedName>
</protein>
<dbReference type="SUPFAM" id="SSF53613">
    <property type="entry name" value="Ribokinase-like"/>
    <property type="match status" value="1"/>
</dbReference>
<reference evidence="5 6" key="1">
    <citation type="submission" date="2017-12" db="EMBL/GenBank/DDBJ databases">
        <title>Taxonomic description and draft genome of Pradoshia cofamensis Gen. nov., sp. nov., a thermotolerant bacillale isolated from anterior gut of earthworm Eisenia fetida.</title>
        <authorList>
            <person name="Saha T."/>
            <person name="Chakraborty R."/>
        </authorList>
    </citation>
    <scope>NUCLEOTIDE SEQUENCE [LARGE SCALE GENOMIC DNA]</scope>
    <source>
        <strain evidence="5 6">EAG3</strain>
    </source>
</reference>
<evidence type="ECO:0000259" key="4">
    <source>
        <dbReference type="Pfam" id="PF00294"/>
    </source>
</evidence>
<sequence length="334" mass="37602">MMKSIMLFGEMLLRLTPSNHQLFIQASQLNMVYGGSEANIAVALSNWGEKTSYATCVPDNNIGLAAIMQLRQFGVNTDYVIQQGHKMGLYFVEEGHSIRPTEVTYDRQNSAFVDAVPNDYQLEEMLGQAKWLHVSGISLGVSKQARETTMALVKLARQKGIKVSFDFNYRAKLWSIEEAREAFIEILPYVNVCFGSYMDVLTLRQEKRKVKSFDEKIELLKELQKEYNFDQIFTTEREILDDNVQNLSCAVITATEHHKLGPVRVNVLDRIGTGDSFVAGALFGLANSYSLQETLDFALSSFALKHTIVGDFQVASKEAVQGFDLNGEKVIIKR</sequence>
<gene>
    <name evidence="5" type="ORF">CYL18_02305</name>
</gene>
<dbReference type="GO" id="GO:0016301">
    <property type="term" value="F:kinase activity"/>
    <property type="evidence" value="ECO:0007669"/>
    <property type="project" value="UniProtKB-KW"/>
</dbReference>
<feature type="domain" description="Carbohydrate kinase PfkB" evidence="4">
    <location>
        <begin position="2"/>
        <end position="299"/>
    </location>
</feature>
<dbReference type="Gene3D" id="3.40.1190.20">
    <property type="match status" value="1"/>
</dbReference>
<keyword evidence="6" id="KW-1185">Reference proteome</keyword>
<comment type="similarity">
    <text evidence="1">Belongs to the carbohydrate kinase PfkB family.</text>
</comment>
<organism evidence="5 6">
    <name type="scientific">Pradoshia eiseniae</name>
    <dbReference type="NCBI Taxonomy" id="2064768"/>
    <lineage>
        <taxon>Bacteria</taxon>
        <taxon>Bacillati</taxon>
        <taxon>Bacillota</taxon>
        <taxon>Bacilli</taxon>
        <taxon>Bacillales</taxon>
        <taxon>Bacillaceae</taxon>
        <taxon>Pradoshia</taxon>
    </lineage>
</organism>
<dbReference type="InterPro" id="IPR029056">
    <property type="entry name" value="Ribokinase-like"/>
</dbReference>
<comment type="caution">
    <text evidence="5">The sequence shown here is derived from an EMBL/GenBank/DDBJ whole genome shotgun (WGS) entry which is preliminary data.</text>
</comment>
<name>A0A2S7N441_9BACI</name>
<dbReference type="AlphaFoldDB" id="A0A2S7N441"/>
<evidence type="ECO:0000313" key="6">
    <source>
        <dbReference type="Proteomes" id="UP000239663"/>
    </source>
</evidence>
<dbReference type="EMBL" id="PKOZ01000001">
    <property type="protein sequence ID" value="PQD96745.1"/>
    <property type="molecule type" value="Genomic_DNA"/>
</dbReference>
<dbReference type="Pfam" id="PF00294">
    <property type="entry name" value="PfkB"/>
    <property type="match status" value="1"/>
</dbReference>
<accession>A0A2S7N441</accession>
<evidence type="ECO:0000313" key="5">
    <source>
        <dbReference type="EMBL" id="PQD96745.1"/>
    </source>
</evidence>
<keyword evidence="2" id="KW-0808">Transferase</keyword>
<dbReference type="OrthoDB" id="9813569at2"/>
<proteinExistence type="inferred from homology"/>
<dbReference type="InterPro" id="IPR011611">
    <property type="entry name" value="PfkB_dom"/>
</dbReference>
<evidence type="ECO:0000256" key="3">
    <source>
        <dbReference type="ARBA" id="ARBA00022777"/>
    </source>
</evidence>
<keyword evidence="3" id="KW-0418">Kinase</keyword>
<dbReference type="InterPro" id="IPR052700">
    <property type="entry name" value="Carb_kinase_PfkB-like"/>
</dbReference>
<dbReference type="PANTHER" id="PTHR43320:SF2">
    <property type="entry name" value="2-DEHYDRO-3-DEOXYGLUCONOKINASE_2-DEHYDRO-3-DEOXYGALACTONOKINASE"/>
    <property type="match status" value="1"/>
</dbReference>